<dbReference type="AlphaFoldDB" id="A0A927D0H6"/>
<dbReference type="Pfam" id="PF00072">
    <property type="entry name" value="Response_reg"/>
    <property type="match status" value="1"/>
</dbReference>
<comment type="caution">
    <text evidence="3">The sequence shown here is derived from an EMBL/GenBank/DDBJ whole genome shotgun (WGS) entry which is preliminary data.</text>
</comment>
<dbReference type="InterPro" id="IPR052893">
    <property type="entry name" value="TCS_response_regulator"/>
</dbReference>
<name>A0A927D0H6_9RHOB</name>
<feature type="domain" description="Response regulatory" evidence="2">
    <location>
        <begin position="8"/>
        <end position="132"/>
    </location>
</feature>
<organism evidence="3 4">
    <name type="scientific">Sulfitobacter aestuariivivens</name>
    <dbReference type="NCBI Taxonomy" id="2766981"/>
    <lineage>
        <taxon>Bacteria</taxon>
        <taxon>Pseudomonadati</taxon>
        <taxon>Pseudomonadota</taxon>
        <taxon>Alphaproteobacteria</taxon>
        <taxon>Rhodobacterales</taxon>
        <taxon>Roseobacteraceae</taxon>
        <taxon>Sulfitobacter</taxon>
    </lineage>
</organism>
<dbReference type="PANTHER" id="PTHR44520:SF2">
    <property type="entry name" value="RESPONSE REGULATOR RCP1"/>
    <property type="match status" value="1"/>
</dbReference>
<dbReference type="InterPro" id="IPR001789">
    <property type="entry name" value="Sig_transdc_resp-reg_receiver"/>
</dbReference>
<dbReference type="PROSITE" id="PS50110">
    <property type="entry name" value="RESPONSE_REGULATORY"/>
    <property type="match status" value="1"/>
</dbReference>
<dbReference type="PANTHER" id="PTHR44520">
    <property type="entry name" value="RESPONSE REGULATOR RCP1-RELATED"/>
    <property type="match status" value="1"/>
</dbReference>
<proteinExistence type="predicted"/>
<keyword evidence="4" id="KW-1185">Reference proteome</keyword>
<evidence type="ECO:0000259" key="2">
    <source>
        <dbReference type="PROSITE" id="PS50110"/>
    </source>
</evidence>
<evidence type="ECO:0000313" key="3">
    <source>
        <dbReference type="EMBL" id="MBD3662805.1"/>
    </source>
</evidence>
<feature type="modified residue" description="4-aspartylphosphate" evidence="1">
    <location>
        <position position="62"/>
    </location>
</feature>
<sequence>MPLKPIDTVLLVDDSEIDNRLHARAIDRTGLARQVLCFPMAEDAIAHMRKPGAIPADLILLDINMPRMNGFEMLDASVAEFGEAFMPSVVVMLTTSLNPRDQSRAKSFSVIHDYFQKPLTAEKFTDLVSKLNQSELA</sequence>
<reference evidence="3" key="1">
    <citation type="submission" date="2020-08" db="EMBL/GenBank/DDBJ databases">
        <title>Sulfitobacter aestuariivivens sp. nov., isolated from a tidal flat.</title>
        <authorList>
            <person name="Park S."/>
            <person name="Yoon J.-H."/>
        </authorList>
    </citation>
    <scope>NUCLEOTIDE SEQUENCE</scope>
    <source>
        <strain evidence="3">TSTF-M16</strain>
    </source>
</reference>
<dbReference type="SMART" id="SM00448">
    <property type="entry name" value="REC"/>
    <property type="match status" value="1"/>
</dbReference>
<protein>
    <submittedName>
        <fullName evidence="3">Response regulator</fullName>
    </submittedName>
</protein>
<accession>A0A927D0H6</accession>
<dbReference type="RefSeq" id="WP_191073806.1">
    <property type="nucleotide sequence ID" value="NZ_JACTAG010000001.1"/>
</dbReference>
<dbReference type="SUPFAM" id="SSF52172">
    <property type="entry name" value="CheY-like"/>
    <property type="match status" value="1"/>
</dbReference>
<dbReference type="EMBL" id="JACTAG010000001">
    <property type="protein sequence ID" value="MBD3662805.1"/>
    <property type="molecule type" value="Genomic_DNA"/>
</dbReference>
<dbReference type="GO" id="GO:0000160">
    <property type="term" value="P:phosphorelay signal transduction system"/>
    <property type="evidence" value="ECO:0007669"/>
    <property type="project" value="InterPro"/>
</dbReference>
<evidence type="ECO:0000313" key="4">
    <source>
        <dbReference type="Proteomes" id="UP000635142"/>
    </source>
</evidence>
<dbReference type="InterPro" id="IPR011006">
    <property type="entry name" value="CheY-like_superfamily"/>
</dbReference>
<gene>
    <name evidence="3" type="ORF">H9Q16_02615</name>
</gene>
<keyword evidence="1" id="KW-0597">Phosphoprotein</keyword>
<dbReference type="Proteomes" id="UP000635142">
    <property type="component" value="Unassembled WGS sequence"/>
</dbReference>
<evidence type="ECO:0000256" key="1">
    <source>
        <dbReference type="PROSITE-ProRule" id="PRU00169"/>
    </source>
</evidence>
<dbReference type="Gene3D" id="3.40.50.2300">
    <property type="match status" value="1"/>
</dbReference>